<dbReference type="GO" id="GO:0008104">
    <property type="term" value="P:intracellular protein localization"/>
    <property type="evidence" value="ECO:0000318"/>
    <property type="project" value="GO_Central"/>
</dbReference>
<dbReference type="GO" id="GO:0015031">
    <property type="term" value="P:protein transport"/>
    <property type="evidence" value="ECO:0007669"/>
    <property type="project" value="InterPro"/>
</dbReference>
<dbReference type="OMA" id="YQANINA"/>
<sequence length="448" mass="51235">MFDGLLKTKFYTKCKSDLKLTRTRVEMIRKKRNAVEKYLRKDVADLLKNKLDSNAYGRAEGLVAEMNRTSCYEFIDQSCEHILKNLSAMNKQRECPEECREAASSLMFAAARFADLPELRELRTVFSERYGNSLDIYVNKQFGEKLKSGPPSKDEKLHLLQDIAAESGLEWNSKVLENKLFNESANNENLAKEIDANAKPTIRKEDKLLHAREFGADSKKYVYEPKNEVKFPMKKDHNVPRVKDVQVDPVVRTEKKPNVRNGLEEKHEEDKHLKCRSIPLPPYTKSEVNKPKDNGEEDTNNNNKPIPKSVRRRKSTPGGSEGDEREMTNKERAAQAQKILKFFDKNNGFSEPKDEEERMMDKLLHHYSRKKVGPAEENGGARKSRDPPGRSTSFPGEVAAPTITETPKKHTRTASLQPELLNGNAVHVHPKMPDYDDFVARLALLRGK</sequence>
<comment type="similarity">
    <text evidence="1">Belongs to the IST1 family.</text>
</comment>
<dbReference type="KEGG" id="egt:105976012"/>
<dbReference type="EMBL" id="KI632223">
    <property type="protein sequence ID" value="EYU21539.1"/>
    <property type="molecule type" value="Genomic_DNA"/>
</dbReference>
<dbReference type="PhylomeDB" id="A0A022Q1B6"/>
<evidence type="ECO:0000256" key="1">
    <source>
        <dbReference type="ARBA" id="ARBA00005536"/>
    </source>
</evidence>
<reference evidence="3 4" key="1">
    <citation type="journal article" date="2013" name="Proc. Natl. Acad. Sci. U.S.A.">
        <title>Fine-scale variation in meiotic recombination in Mimulus inferred from population shotgun sequencing.</title>
        <authorList>
            <person name="Hellsten U."/>
            <person name="Wright K.M."/>
            <person name="Jenkins J."/>
            <person name="Shu S."/>
            <person name="Yuan Y."/>
            <person name="Wessler S.R."/>
            <person name="Schmutz J."/>
            <person name="Willis J.H."/>
            <person name="Rokhsar D.S."/>
        </authorList>
    </citation>
    <scope>NUCLEOTIDE SEQUENCE [LARGE SCALE GENOMIC DNA]</scope>
    <source>
        <strain evidence="4">cv. DUN x IM62</strain>
    </source>
</reference>
<evidence type="ECO:0000313" key="4">
    <source>
        <dbReference type="Proteomes" id="UP000030748"/>
    </source>
</evidence>
<keyword evidence="4" id="KW-1185">Reference proteome</keyword>
<evidence type="ECO:0000256" key="2">
    <source>
        <dbReference type="SAM" id="MobiDB-lite"/>
    </source>
</evidence>
<dbReference type="PANTHER" id="PTHR12161">
    <property type="entry name" value="IST1 FAMILY MEMBER"/>
    <property type="match status" value="1"/>
</dbReference>
<protein>
    <recommendedName>
        <fullName evidence="5">IST1-like protein</fullName>
    </recommendedName>
</protein>
<dbReference type="FunFam" id="1.20.1260.60:FF:000002">
    <property type="entry name" value="Vacuolar protein sorting-associated protein IST1"/>
    <property type="match status" value="1"/>
</dbReference>
<organism evidence="3 4">
    <name type="scientific">Erythranthe guttata</name>
    <name type="common">Yellow monkey flower</name>
    <name type="synonym">Mimulus guttatus</name>
    <dbReference type="NCBI Taxonomy" id="4155"/>
    <lineage>
        <taxon>Eukaryota</taxon>
        <taxon>Viridiplantae</taxon>
        <taxon>Streptophyta</taxon>
        <taxon>Embryophyta</taxon>
        <taxon>Tracheophyta</taxon>
        <taxon>Spermatophyta</taxon>
        <taxon>Magnoliopsida</taxon>
        <taxon>eudicotyledons</taxon>
        <taxon>Gunneridae</taxon>
        <taxon>Pentapetalae</taxon>
        <taxon>asterids</taxon>
        <taxon>lamiids</taxon>
        <taxon>Lamiales</taxon>
        <taxon>Phrymaceae</taxon>
        <taxon>Erythranthe</taxon>
    </lineage>
</organism>
<dbReference type="PANTHER" id="PTHR12161:SF88">
    <property type="entry name" value="REGULATOR OF VPS4 ACTIVITY IN THE MVB PATHWAY PROTEIN"/>
    <property type="match status" value="1"/>
</dbReference>
<evidence type="ECO:0008006" key="5">
    <source>
        <dbReference type="Google" id="ProtNLM"/>
    </source>
</evidence>
<feature type="compositionally biased region" description="Basic and acidic residues" evidence="2">
    <location>
        <begin position="234"/>
        <end position="272"/>
    </location>
</feature>
<dbReference type="AlphaFoldDB" id="A0A022Q1B6"/>
<evidence type="ECO:0000313" key="3">
    <source>
        <dbReference type="EMBL" id="EYU21539.1"/>
    </source>
</evidence>
<feature type="region of interest" description="Disordered" evidence="2">
    <location>
        <begin position="234"/>
        <end position="416"/>
    </location>
</feature>
<dbReference type="InterPro" id="IPR005061">
    <property type="entry name" value="Ist1"/>
</dbReference>
<name>A0A022Q1B6_ERYGU</name>
<proteinExistence type="inferred from homology"/>
<dbReference type="STRING" id="4155.A0A022Q1B6"/>
<dbReference type="Proteomes" id="UP000030748">
    <property type="component" value="Unassembled WGS sequence"/>
</dbReference>
<dbReference type="Gene3D" id="1.20.1260.60">
    <property type="entry name" value="Vacuolar protein sorting-associated protein Ist1"/>
    <property type="match status" value="1"/>
</dbReference>
<accession>A0A022Q1B6</accession>
<feature type="compositionally biased region" description="Basic and acidic residues" evidence="2">
    <location>
        <begin position="379"/>
        <end position="388"/>
    </location>
</feature>
<gene>
    <name evidence="3" type="ORF">MIMGU_mgv1a006326mg</name>
</gene>
<dbReference type="eggNOG" id="KOG2027">
    <property type="taxonomic scope" value="Eukaryota"/>
</dbReference>
<dbReference type="Pfam" id="PF03398">
    <property type="entry name" value="Ist1"/>
    <property type="match status" value="1"/>
</dbReference>
<dbReference type="OrthoDB" id="29853at2759"/>
<feature type="compositionally biased region" description="Basic and acidic residues" evidence="2">
    <location>
        <begin position="351"/>
        <end position="364"/>
    </location>
</feature>
<dbReference type="InterPro" id="IPR042277">
    <property type="entry name" value="IST1-like"/>
</dbReference>